<feature type="compositionally biased region" description="Polar residues" evidence="1">
    <location>
        <begin position="35"/>
        <end position="58"/>
    </location>
</feature>
<evidence type="ECO:0000313" key="3">
    <source>
        <dbReference type="Proteomes" id="UP000001072"/>
    </source>
</evidence>
<name>F4S6U8_MELLP</name>
<gene>
    <name evidence="2" type="ORF">MELLADRAFT_73346</name>
</gene>
<reference evidence="3" key="1">
    <citation type="journal article" date="2011" name="Proc. Natl. Acad. Sci. U.S.A.">
        <title>Obligate biotrophy features unraveled by the genomic analysis of rust fungi.</title>
        <authorList>
            <person name="Duplessis S."/>
            <person name="Cuomo C.A."/>
            <person name="Lin Y.-C."/>
            <person name="Aerts A."/>
            <person name="Tisserant E."/>
            <person name="Veneault-Fourrey C."/>
            <person name="Joly D.L."/>
            <person name="Hacquard S."/>
            <person name="Amselem J."/>
            <person name="Cantarel B.L."/>
            <person name="Chiu R."/>
            <person name="Coutinho P.M."/>
            <person name="Feau N."/>
            <person name="Field M."/>
            <person name="Frey P."/>
            <person name="Gelhaye E."/>
            <person name="Goldberg J."/>
            <person name="Grabherr M.G."/>
            <person name="Kodira C.D."/>
            <person name="Kohler A."/>
            <person name="Kuees U."/>
            <person name="Lindquist E.A."/>
            <person name="Lucas S.M."/>
            <person name="Mago R."/>
            <person name="Mauceli E."/>
            <person name="Morin E."/>
            <person name="Murat C."/>
            <person name="Pangilinan J.L."/>
            <person name="Park R."/>
            <person name="Pearson M."/>
            <person name="Quesneville H."/>
            <person name="Rouhier N."/>
            <person name="Sakthikumar S."/>
            <person name="Salamov A.A."/>
            <person name="Schmutz J."/>
            <person name="Selles B."/>
            <person name="Shapiro H."/>
            <person name="Tanguay P."/>
            <person name="Tuskan G.A."/>
            <person name="Henrissat B."/>
            <person name="Van de Peer Y."/>
            <person name="Rouze P."/>
            <person name="Ellis J.G."/>
            <person name="Dodds P.N."/>
            <person name="Schein J.E."/>
            <person name="Zhong S."/>
            <person name="Hamelin R.C."/>
            <person name="Grigoriev I.V."/>
            <person name="Szabo L.J."/>
            <person name="Martin F."/>
        </authorList>
    </citation>
    <scope>NUCLEOTIDE SEQUENCE [LARGE SCALE GENOMIC DNA]</scope>
    <source>
        <strain evidence="3">98AG31 / pathotype 3-4-7</strain>
    </source>
</reference>
<protein>
    <submittedName>
        <fullName evidence="2">Uncharacterized protein</fullName>
    </submittedName>
</protein>
<dbReference type="RefSeq" id="XP_007417074.1">
    <property type="nucleotide sequence ID" value="XM_007417012.1"/>
</dbReference>
<dbReference type="InParanoid" id="F4S6U8"/>
<feature type="region of interest" description="Disordered" evidence="1">
    <location>
        <begin position="30"/>
        <end position="109"/>
    </location>
</feature>
<dbReference type="HOGENOM" id="CLU_2184550_0_0_1"/>
<dbReference type="OrthoDB" id="10445258at2759"/>
<evidence type="ECO:0000256" key="1">
    <source>
        <dbReference type="SAM" id="MobiDB-lite"/>
    </source>
</evidence>
<dbReference type="Proteomes" id="UP000001072">
    <property type="component" value="Unassembled WGS sequence"/>
</dbReference>
<dbReference type="EMBL" id="GL883156">
    <property type="protein sequence ID" value="EGF99638.1"/>
    <property type="molecule type" value="Genomic_DNA"/>
</dbReference>
<evidence type="ECO:0000313" key="2">
    <source>
        <dbReference type="EMBL" id="EGF99638.1"/>
    </source>
</evidence>
<dbReference type="KEGG" id="mlr:MELLADRAFT_73346"/>
<feature type="compositionally biased region" description="Gly residues" evidence="1">
    <location>
        <begin position="64"/>
        <end position="79"/>
    </location>
</feature>
<sequence>MNEKMAGGDDEEKKRSLSFYSTELSQMVSHGLVGNGSTRGSSHSINATTRRPPSSCGIQDQVGGAAGGAGGVGSVGGHELGSNEIGRSGGTRDHPHLMNSRLMGARHIF</sequence>
<accession>F4S6U8</accession>
<dbReference type="AlphaFoldDB" id="F4S6U8"/>
<proteinExistence type="predicted"/>
<dbReference type="VEuPathDB" id="FungiDB:MELLADRAFT_73346"/>
<dbReference type="GeneID" id="18932358"/>
<keyword evidence="3" id="KW-1185">Reference proteome</keyword>
<organism evidence="3">
    <name type="scientific">Melampsora larici-populina (strain 98AG31 / pathotype 3-4-7)</name>
    <name type="common">Poplar leaf rust fungus</name>
    <dbReference type="NCBI Taxonomy" id="747676"/>
    <lineage>
        <taxon>Eukaryota</taxon>
        <taxon>Fungi</taxon>
        <taxon>Dikarya</taxon>
        <taxon>Basidiomycota</taxon>
        <taxon>Pucciniomycotina</taxon>
        <taxon>Pucciniomycetes</taxon>
        <taxon>Pucciniales</taxon>
        <taxon>Melampsoraceae</taxon>
        <taxon>Melampsora</taxon>
    </lineage>
</organism>